<comment type="caution">
    <text evidence="1">The sequence shown here is derived from an EMBL/GenBank/DDBJ whole genome shotgun (WGS) entry which is preliminary data.</text>
</comment>
<accession>A0ABN3F8Z8</accession>
<sequence>MPYHALPSGRSPRLTWPEASAISRITHYGRSARLNPAGSWCHITHYLALTISATLPRKLIAVTAKASAQTAPST</sequence>
<evidence type="ECO:0000313" key="2">
    <source>
        <dbReference type="Proteomes" id="UP001501584"/>
    </source>
</evidence>
<keyword evidence="2" id="KW-1185">Reference proteome</keyword>
<dbReference type="EMBL" id="BAAASX010000002">
    <property type="protein sequence ID" value="GAA2323908.1"/>
    <property type="molecule type" value="Genomic_DNA"/>
</dbReference>
<name>A0ABN3F8Z8_9ACTN</name>
<proteinExistence type="predicted"/>
<protein>
    <submittedName>
        <fullName evidence="1">Uncharacterized protein</fullName>
    </submittedName>
</protein>
<dbReference type="Proteomes" id="UP001501584">
    <property type="component" value="Unassembled WGS sequence"/>
</dbReference>
<evidence type="ECO:0000313" key="1">
    <source>
        <dbReference type="EMBL" id="GAA2323908.1"/>
    </source>
</evidence>
<gene>
    <name evidence="1" type="ORF">GCM10010403_12550</name>
</gene>
<reference evidence="1 2" key="1">
    <citation type="journal article" date="2019" name="Int. J. Syst. Evol. Microbiol.">
        <title>The Global Catalogue of Microorganisms (GCM) 10K type strain sequencing project: providing services to taxonomists for standard genome sequencing and annotation.</title>
        <authorList>
            <consortium name="The Broad Institute Genomics Platform"/>
            <consortium name="The Broad Institute Genome Sequencing Center for Infectious Disease"/>
            <person name="Wu L."/>
            <person name="Ma J."/>
        </authorList>
    </citation>
    <scope>NUCLEOTIDE SEQUENCE [LARGE SCALE GENOMIC DNA]</scope>
    <source>
        <strain evidence="1 2">JCM 6238</strain>
    </source>
</reference>
<organism evidence="1 2">
    <name type="scientific">Glycomyces rutgersensis</name>
    <dbReference type="NCBI Taxonomy" id="58115"/>
    <lineage>
        <taxon>Bacteria</taxon>
        <taxon>Bacillati</taxon>
        <taxon>Actinomycetota</taxon>
        <taxon>Actinomycetes</taxon>
        <taxon>Glycomycetales</taxon>
        <taxon>Glycomycetaceae</taxon>
        <taxon>Glycomyces</taxon>
    </lineage>
</organism>